<organism evidence="2">
    <name type="scientific">Tanacetum cinerariifolium</name>
    <name type="common">Dalmatian daisy</name>
    <name type="synonym">Chrysanthemum cinerariifolium</name>
    <dbReference type="NCBI Taxonomy" id="118510"/>
    <lineage>
        <taxon>Eukaryota</taxon>
        <taxon>Viridiplantae</taxon>
        <taxon>Streptophyta</taxon>
        <taxon>Embryophyta</taxon>
        <taxon>Tracheophyta</taxon>
        <taxon>Spermatophyta</taxon>
        <taxon>Magnoliopsida</taxon>
        <taxon>eudicotyledons</taxon>
        <taxon>Gunneridae</taxon>
        <taxon>Pentapetalae</taxon>
        <taxon>asterids</taxon>
        <taxon>campanulids</taxon>
        <taxon>Asterales</taxon>
        <taxon>Asteraceae</taxon>
        <taxon>Asteroideae</taxon>
        <taxon>Anthemideae</taxon>
        <taxon>Anthemidinae</taxon>
        <taxon>Tanacetum</taxon>
    </lineage>
</organism>
<comment type="caution">
    <text evidence="2">The sequence shown here is derived from an EMBL/GenBank/DDBJ whole genome shotgun (WGS) entry which is preliminary data.</text>
</comment>
<sequence>LTISGIRAKGIKQHNNSCFNLQESAMDAEFEDERKKKRKEAADSEKKEEVDMAAHFLLQKERRTRLCS</sequence>
<evidence type="ECO:0000313" key="3">
    <source>
        <dbReference type="EMBL" id="GFD38116.1"/>
    </source>
</evidence>
<evidence type="ECO:0000313" key="2">
    <source>
        <dbReference type="EMBL" id="GFC90632.1"/>
    </source>
</evidence>
<feature type="region of interest" description="Disordered" evidence="1">
    <location>
        <begin position="27"/>
        <end position="49"/>
    </location>
</feature>
<evidence type="ECO:0000256" key="1">
    <source>
        <dbReference type="SAM" id="MobiDB-lite"/>
    </source>
</evidence>
<dbReference type="AlphaFoldDB" id="A0A699RZU3"/>
<dbReference type="EMBL" id="BKCJ011495947">
    <property type="protein sequence ID" value="GFD38116.1"/>
    <property type="molecule type" value="Genomic_DNA"/>
</dbReference>
<accession>A0A699RZU3</accession>
<name>A0A699RZU3_TANCI</name>
<proteinExistence type="predicted"/>
<gene>
    <name evidence="2" type="ORF">Tci_862602</name>
    <name evidence="3" type="ORF">Tci_910085</name>
</gene>
<dbReference type="EMBL" id="BKCJ011127377">
    <property type="protein sequence ID" value="GFC90632.1"/>
    <property type="molecule type" value="Genomic_DNA"/>
</dbReference>
<protein>
    <submittedName>
        <fullName evidence="2">Uncharacterized protein</fullName>
    </submittedName>
</protein>
<feature type="non-terminal residue" evidence="2">
    <location>
        <position position="1"/>
    </location>
</feature>
<feature type="compositionally biased region" description="Basic and acidic residues" evidence="1">
    <location>
        <begin position="40"/>
        <end position="49"/>
    </location>
</feature>
<reference evidence="2" key="1">
    <citation type="journal article" date="2019" name="Sci. Rep.">
        <title>Draft genome of Tanacetum cinerariifolium, the natural source of mosquito coil.</title>
        <authorList>
            <person name="Yamashiro T."/>
            <person name="Shiraishi A."/>
            <person name="Satake H."/>
            <person name="Nakayama K."/>
        </authorList>
    </citation>
    <scope>NUCLEOTIDE SEQUENCE</scope>
</reference>